<dbReference type="EMBL" id="LR862142">
    <property type="protein sequence ID" value="CAD1823030.1"/>
    <property type="molecule type" value="Genomic_DNA"/>
</dbReference>
<proteinExistence type="predicted"/>
<sequence length="437" mass="46451">MRQPDDKSKYTQSDAAILVRRSQALPVTEQTLRAYSCVTDDLSGYVHPLKVATITVLPSSEVWEPRVARNSKPTQLSPISGLAGASLLRPATGGMEGCARAREGCREVRSTKLTSGGGWKRRWRRWNKASPHELGHGSRGCCGHGGGRAGWGRQRRVPRGCRGRRRRRATAAAARGSGPTAPSLARSPALGSGAQGAWRRRRPFQPGEGVPEAVMEAAGVDKGGCVAGWSYQVCSARADLGWLQDGRGGGGARRGGGGRPGMVAGAPGEAPERRATSGLPLTRDEERLKEREMERKKDNGSAAARAQPPAVGGLRLGRGSEVKVAGATRVRDLRTELAVLTDLVAQQAAAAQRQAEVAQRQEARMKHLEDLLLQQAAASRETQVPTQPAPIVDVAPRVQSPIPSSSRAAPATAPWEEVVAAPPVQIPAARPAFTTRR</sequence>
<feature type="compositionally biased region" description="Basic residues" evidence="1">
    <location>
        <begin position="153"/>
        <end position="169"/>
    </location>
</feature>
<organism evidence="2">
    <name type="scientific">Ananas comosus var. bracteatus</name>
    <name type="common">red pineapple</name>
    <dbReference type="NCBI Taxonomy" id="296719"/>
    <lineage>
        <taxon>Eukaryota</taxon>
        <taxon>Viridiplantae</taxon>
        <taxon>Streptophyta</taxon>
        <taxon>Embryophyta</taxon>
        <taxon>Tracheophyta</taxon>
        <taxon>Spermatophyta</taxon>
        <taxon>Magnoliopsida</taxon>
        <taxon>Liliopsida</taxon>
        <taxon>Poales</taxon>
        <taxon>Bromeliaceae</taxon>
        <taxon>Bromelioideae</taxon>
        <taxon>Ananas</taxon>
    </lineage>
</organism>
<gene>
    <name evidence="2" type="ORF">CB5_LOCUS6241</name>
</gene>
<feature type="compositionally biased region" description="Basic and acidic residues" evidence="1">
    <location>
        <begin position="282"/>
        <end position="299"/>
    </location>
</feature>
<evidence type="ECO:0000256" key="1">
    <source>
        <dbReference type="SAM" id="MobiDB-lite"/>
    </source>
</evidence>
<feature type="compositionally biased region" description="Gly residues" evidence="1">
    <location>
        <begin position="137"/>
        <end position="150"/>
    </location>
</feature>
<name>A0A6V7NWU4_ANACO</name>
<feature type="region of interest" description="Disordered" evidence="1">
    <location>
        <begin position="130"/>
        <end position="208"/>
    </location>
</feature>
<evidence type="ECO:0000313" key="2">
    <source>
        <dbReference type="EMBL" id="CAD1823030.1"/>
    </source>
</evidence>
<reference evidence="2" key="1">
    <citation type="submission" date="2020-07" db="EMBL/GenBank/DDBJ databases">
        <authorList>
            <person name="Lin J."/>
        </authorList>
    </citation>
    <scope>NUCLEOTIDE SEQUENCE</scope>
</reference>
<dbReference type="AlphaFoldDB" id="A0A6V7NWU4"/>
<feature type="region of interest" description="Disordered" evidence="1">
    <location>
        <begin position="379"/>
        <end position="437"/>
    </location>
</feature>
<feature type="compositionally biased region" description="Gly residues" evidence="1">
    <location>
        <begin position="246"/>
        <end position="260"/>
    </location>
</feature>
<feature type="region of interest" description="Disordered" evidence="1">
    <location>
        <begin position="242"/>
        <end position="314"/>
    </location>
</feature>
<protein>
    <submittedName>
        <fullName evidence="2">Uncharacterized protein</fullName>
    </submittedName>
</protein>
<accession>A0A6V7NWU4</accession>
<feature type="compositionally biased region" description="Low complexity" evidence="1">
    <location>
        <begin position="400"/>
        <end position="437"/>
    </location>
</feature>